<feature type="transmembrane region" description="Helical" evidence="1">
    <location>
        <begin position="312"/>
        <end position="333"/>
    </location>
</feature>
<feature type="transmembrane region" description="Helical" evidence="1">
    <location>
        <begin position="164"/>
        <end position="184"/>
    </location>
</feature>
<dbReference type="EMBL" id="UOEU01000395">
    <property type="protein sequence ID" value="VAW32826.1"/>
    <property type="molecule type" value="Genomic_DNA"/>
</dbReference>
<dbReference type="InterPro" id="IPR036259">
    <property type="entry name" value="MFS_trans_sf"/>
</dbReference>
<proteinExistence type="predicted"/>
<feature type="transmembrane region" description="Helical" evidence="1">
    <location>
        <begin position="225"/>
        <end position="250"/>
    </location>
</feature>
<protein>
    <recommendedName>
        <fullName evidence="2">Major facilitator superfamily (MFS) profile domain-containing protein</fullName>
    </recommendedName>
</protein>
<evidence type="ECO:0000256" key="1">
    <source>
        <dbReference type="SAM" id="Phobius"/>
    </source>
</evidence>
<dbReference type="InterPro" id="IPR011701">
    <property type="entry name" value="MFS"/>
</dbReference>
<name>A0A3B0VL32_9ZZZZ</name>
<feature type="transmembrane region" description="Helical" evidence="1">
    <location>
        <begin position="377"/>
        <end position="395"/>
    </location>
</feature>
<dbReference type="CDD" id="cd17478">
    <property type="entry name" value="MFS_FsR"/>
    <property type="match status" value="1"/>
</dbReference>
<organism evidence="3">
    <name type="scientific">hydrothermal vent metagenome</name>
    <dbReference type="NCBI Taxonomy" id="652676"/>
    <lineage>
        <taxon>unclassified sequences</taxon>
        <taxon>metagenomes</taxon>
        <taxon>ecological metagenomes</taxon>
    </lineage>
</organism>
<dbReference type="AlphaFoldDB" id="A0A3B0VL32"/>
<feature type="transmembrane region" description="Helical" evidence="1">
    <location>
        <begin position="33"/>
        <end position="58"/>
    </location>
</feature>
<dbReference type="Pfam" id="PF07690">
    <property type="entry name" value="MFS_1"/>
    <property type="match status" value="2"/>
</dbReference>
<sequence length="402" mass="42627">MATGQTIALRERPFLAVSLTHFFVDVLNSGRNLLMALLAISLGLTNAQVGIALLLYNVGNALSQPLFGWLADRIGARRLVIGGLGWMILFYTIASLTGDWPALIALTVASVGSGAFHPTGTMVASHTSVTHRSRLTALFFMAGQIGLFLGPVMAGILLDAYGRPGYILLPLLAMTAVVGSWRWLSATPSQQHSHAPVLSDNELETPVLSNVEVAVARPDHFRRRVLIIGLIIFATSTASIAIITFAPILFTEQGYSPTLVGWLSGLIMLGSAVGGLVGGTLGDKISGKWVILLGISGSILPIYFFVPMPVAGQAILLLLAGFFGGMPHTILVITVQSLLPKRRAMASGFALGFMFFSGAVGSYFVGLIADNIGLPMTLQRLALLPLVAVLTAVWLPKQAQKE</sequence>
<keyword evidence="1" id="KW-0812">Transmembrane</keyword>
<keyword evidence="1" id="KW-1133">Transmembrane helix</keyword>
<dbReference type="GO" id="GO:0022857">
    <property type="term" value="F:transmembrane transporter activity"/>
    <property type="evidence" value="ECO:0007669"/>
    <property type="project" value="InterPro"/>
</dbReference>
<dbReference type="SUPFAM" id="SSF103473">
    <property type="entry name" value="MFS general substrate transporter"/>
    <property type="match status" value="1"/>
</dbReference>
<dbReference type="PANTHER" id="PTHR43129:SF1">
    <property type="entry name" value="FOSMIDOMYCIN RESISTANCE PROTEIN"/>
    <property type="match status" value="1"/>
</dbReference>
<dbReference type="InterPro" id="IPR020846">
    <property type="entry name" value="MFS_dom"/>
</dbReference>
<reference evidence="3" key="1">
    <citation type="submission" date="2018-06" db="EMBL/GenBank/DDBJ databases">
        <authorList>
            <person name="Zhirakovskaya E."/>
        </authorList>
    </citation>
    <scope>NUCLEOTIDE SEQUENCE</scope>
</reference>
<feature type="transmembrane region" description="Helical" evidence="1">
    <location>
        <begin position="289"/>
        <end position="306"/>
    </location>
</feature>
<feature type="transmembrane region" description="Helical" evidence="1">
    <location>
        <begin position="79"/>
        <end position="96"/>
    </location>
</feature>
<dbReference type="Gene3D" id="1.20.1250.20">
    <property type="entry name" value="MFS general substrate transporter like domains"/>
    <property type="match status" value="2"/>
</dbReference>
<keyword evidence="1" id="KW-0472">Membrane</keyword>
<feature type="transmembrane region" description="Helical" evidence="1">
    <location>
        <begin position="135"/>
        <end position="158"/>
    </location>
</feature>
<evidence type="ECO:0000259" key="2">
    <source>
        <dbReference type="PROSITE" id="PS50850"/>
    </source>
</evidence>
<feature type="transmembrane region" description="Helical" evidence="1">
    <location>
        <begin position="345"/>
        <end position="365"/>
    </location>
</feature>
<dbReference type="GO" id="GO:0005886">
    <property type="term" value="C:plasma membrane"/>
    <property type="evidence" value="ECO:0007669"/>
    <property type="project" value="TreeGrafter"/>
</dbReference>
<dbReference type="PROSITE" id="PS50850">
    <property type="entry name" value="MFS"/>
    <property type="match status" value="1"/>
</dbReference>
<accession>A0A3B0VL32</accession>
<feature type="transmembrane region" description="Helical" evidence="1">
    <location>
        <begin position="102"/>
        <end position="123"/>
    </location>
</feature>
<feature type="domain" description="Major facilitator superfamily (MFS) profile" evidence="2">
    <location>
        <begin position="1"/>
        <end position="400"/>
    </location>
</feature>
<feature type="transmembrane region" description="Helical" evidence="1">
    <location>
        <begin position="262"/>
        <end position="282"/>
    </location>
</feature>
<dbReference type="PANTHER" id="PTHR43129">
    <property type="entry name" value="FOSMIDOMYCIN RESISTANCE PROTEIN"/>
    <property type="match status" value="1"/>
</dbReference>
<evidence type="ECO:0000313" key="3">
    <source>
        <dbReference type="EMBL" id="VAW32826.1"/>
    </source>
</evidence>
<gene>
    <name evidence="3" type="ORF">MNBD_CHLOROFLEXI01-4658</name>
</gene>